<keyword evidence="3" id="KW-1185">Reference proteome</keyword>
<dbReference type="AlphaFoldDB" id="A0ABD0M3B9"/>
<feature type="region of interest" description="Disordered" evidence="1">
    <location>
        <begin position="188"/>
        <end position="217"/>
    </location>
</feature>
<dbReference type="EMBL" id="JACVVK020000007">
    <property type="protein sequence ID" value="KAK7506309.1"/>
    <property type="molecule type" value="Genomic_DNA"/>
</dbReference>
<evidence type="ECO:0000313" key="3">
    <source>
        <dbReference type="Proteomes" id="UP001519460"/>
    </source>
</evidence>
<feature type="non-terminal residue" evidence="2">
    <location>
        <position position="1"/>
    </location>
</feature>
<evidence type="ECO:0000256" key="1">
    <source>
        <dbReference type="SAM" id="MobiDB-lite"/>
    </source>
</evidence>
<sequence>HFIQHVQGRTAMAKEDDSHFLSCNILASYDLNLRAPPPPIPNPSPKYKRHNWSELASDVMLDMFDGTGAGGVGRDRAGSTIDNGTLGIHNSVFAPHGGSHSPQCTTVLNSNHTSRGIMSETASEQLEKKNGLRLLATAESAGARNIDEPWEPATQLATSADRDNGRKTIEGQSTKVACQHSLHSRMDVASAGSSSSPTQLSEPIFGPSFPENSNTRHRRRVQVTVLDPSHPTCLLYLKTSGTSLPPLHGKPSAQVGGGCWKCPPTRRHGGKDPSRI</sequence>
<reference evidence="2 3" key="1">
    <citation type="journal article" date="2023" name="Sci. Data">
        <title>Genome assembly of the Korean intertidal mud-creeper Batillaria attramentaria.</title>
        <authorList>
            <person name="Patra A.K."/>
            <person name="Ho P.T."/>
            <person name="Jun S."/>
            <person name="Lee S.J."/>
            <person name="Kim Y."/>
            <person name="Won Y.J."/>
        </authorList>
    </citation>
    <scope>NUCLEOTIDE SEQUENCE [LARGE SCALE GENOMIC DNA]</scope>
    <source>
        <strain evidence="2">Wonlab-2016</strain>
    </source>
</reference>
<proteinExistence type="predicted"/>
<feature type="non-terminal residue" evidence="2">
    <location>
        <position position="276"/>
    </location>
</feature>
<protein>
    <submittedName>
        <fullName evidence="2">Uncharacterized protein</fullName>
    </submittedName>
</protein>
<feature type="compositionally biased region" description="Polar residues" evidence="1">
    <location>
        <begin position="191"/>
        <end position="201"/>
    </location>
</feature>
<accession>A0ABD0M3B9</accession>
<organism evidence="2 3">
    <name type="scientific">Batillaria attramentaria</name>
    <dbReference type="NCBI Taxonomy" id="370345"/>
    <lineage>
        <taxon>Eukaryota</taxon>
        <taxon>Metazoa</taxon>
        <taxon>Spiralia</taxon>
        <taxon>Lophotrochozoa</taxon>
        <taxon>Mollusca</taxon>
        <taxon>Gastropoda</taxon>
        <taxon>Caenogastropoda</taxon>
        <taxon>Sorbeoconcha</taxon>
        <taxon>Cerithioidea</taxon>
        <taxon>Batillariidae</taxon>
        <taxon>Batillaria</taxon>
    </lineage>
</organism>
<evidence type="ECO:0000313" key="2">
    <source>
        <dbReference type="EMBL" id="KAK7506309.1"/>
    </source>
</evidence>
<dbReference type="Proteomes" id="UP001519460">
    <property type="component" value="Unassembled WGS sequence"/>
</dbReference>
<comment type="caution">
    <text evidence="2">The sequence shown here is derived from an EMBL/GenBank/DDBJ whole genome shotgun (WGS) entry which is preliminary data.</text>
</comment>
<name>A0ABD0M3B9_9CAEN</name>
<gene>
    <name evidence="2" type="ORF">BaRGS_00002421</name>
</gene>